<evidence type="ECO:0000313" key="2">
    <source>
        <dbReference type="Proteomes" id="UP000595858"/>
    </source>
</evidence>
<dbReference type="Proteomes" id="UP000595858">
    <property type="component" value="Chromosome"/>
</dbReference>
<sequence>MYAAYGTDSGGECQHVLLLREIWRRYVIKGSVQTFGYDSDFMANGAVVAQSSPPVSMLKISSKHAVMSLLKEGANKRGNSSRLTQSFHFFMFEPIFSPVNALNQPI</sequence>
<name>A0AAU9BYE1_9ENTR</name>
<reference evidence="1" key="1">
    <citation type="journal article" date="2020" name="J Glob Antimicrob Resist">
        <title>Genomic characterization of clinical Enterobacter roggenkampii co-harboring blaIMP-1- and blaGES-5-encoding IncP6 and mcr-9-encoding IncHI2 plasmids isolated in Japan.</title>
        <authorList>
            <person name="Umeda K."/>
            <person name="Nakamura H."/>
            <person name="Fukuda A."/>
            <person name="Matsumoto Y."/>
            <person name="Motooka D."/>
            <person name="Nakamura S."/>
            <person name="Yasui Y."/>
            <person name="Yoshida H."/>
            <person name="Kawahara R."/>
        </authorList>
    </citation>
    <scope>NUCLEOTIDE SEQUENCE</scope>
    <source>
        <strain evidence="1">OIPH-N260</strain>
    </source>
</reference>
<dbReference type="AlphaFoldDB" id="A0AAU9BYE1"/>
<evidence type="ECO:0000313" key="1">
    <source>
        <dbReference type="EMBL" id="BCL43075.1"/>
    </source>
</evidence>
<gene>
    <name evidence="1" type="ORF">OIPHN260_25770</name>
</gene>
<proteinExistence type="predicted"/>
<protein>
    <submittedName>
        <fullName evidence="1">Uncharacterized protein</fullName>
    </submittedName>
</protein>
<accession>A0AAU9BYE1</accession>
<organism evidence="1 2">
    <name type="scientific">Enterobacter roggenkampii</name>
    <dbReference type="NCBI Taxonomy" id="1812935"/>
    <lineage>
        <taxon>Bacteria</taxon>
        <taxon>Pseudomonadati</taxon>
        <taxon>Pseudomonadota</taxon>
        <taxon>Gammaproteobacteria</taxon>
        <taxon>Enterobacterales</taxon>
        <taxon>Enterobacteriaceae</taxon>
        <taxon>Enterobacter</taxon>
        <taxon>Enterobacter cloacae complex</taxon>
    </lineage>
</organism>
<dbReference type="EMBL" id="AP023447">
    <property type="protein sequence ID" value="BCL43075.1"/>
    <property type="molecule type" value="Genomic_DNA"/>
</dbReference>